<dbReference type="AlphaFoldDB" id="A0A146K4P4"/>
<gene>
    <name evidence="2" type="ORF">TPC1_17705</name>
</gene>
<protein>
    <recommendedName>
        <fullName evidence="1">EF-hand domain-containing protein</fullName>
    </recommendedName>
</protein>
<accession>A0A146K4P4</accession>
<sequence>LDHESKRFTDDARQAIDFATEILKQLPQTDRRREILSEQLNEFIVDIVQGFNDDCATLFDPDSAPNDSFGQAVSVLSADGLLQEQMRVIRGYYTGRCWQTVIAVLTCLLDDDQRYELGEVANSKQFTQFYEQYQQIISQARQTHEKNLVSVKNAILQQQKLADQATYVNQQLIQYQQQKKLKAEQMDKVAAEIATRCDEVSGQIADLQQFVSENQIRATQAAYKCRIMVQPVLKNKKLLSLQQTTSQIDDIWQQKQKSDLTLQKLKKPSQSIREFVFYYFQQKFGQTKQKAVQQFLYSVGFYSQQDNVAAIFQAELQLQIDELFKHNLLKIEQKIDQQQTDNQKILQLIYKDENVIKLLMSQSGEDRQKLKNAVNLYELEQHKLFLQEYQKVFVKIDQKKIGRVSNEEFLLLAKELGAENPEQIVFEASRGAQGVTFTQGMVAMSEYIFG</sequence>
<evidence type="ECO:0000313" key="2">
    <source>
        <dbReference type="EMBL" id="JAP90864.1"/>
    </source>
</evidence>
<feature type="non-terminal residue" evidence="2">
    <location>
        <position position="1"/>
    </location>
</feature>
<reference evidence="2" key="1">
    <citation type="submission" date="2015-07" db="EMBL/GenBank/DDBJ databases">
        <title>Adaptation to a free-living lifestyle via gene acquisitions in the diplomonad Trepomonas sp. PC1.</title>
        <authorList>
            <person name="Xu F."/>
            <person name="Jerlstrom-Hultqvist J."/>
            <person name="Kolisko M."/>
            <person name="Simpson A.G.B."/>
            <person name="Roger A.J."/>
            <person name="Svard S.G."/>
            <person name="Andersson J.O."/>
        </authorList>
    </citation>
    <scope>NUCLEOTIDE SEQUENCE</scope>
    <source>
        <strain evidence="2">PC1</strain>
    </source>
</reference>
<name>A0A146K4P4_9EUKA</name>
<dbReference type="PROSITE" id="PS50222">
    <property type="entry name" value="EF_HAND_2"/>
    <property type="match status" value="1"/>
</dbReference>
<dbReference type="EMBL" id="GDID01005742">
    <property type="protein sequence ID" value="JAP90864.1"/>
    <property type="molecule type" value="Transcribed_RNA"/>
</dbReference>
<proteinExistence type="predicted"/>
<organism evidence="2">
    <name type="scientific">Trepomonas sp. PC1</name>
    <dbReference type="NCBI Taxonomy" id="1076344"/>
    <lineage>
        <taxon>Eukaryota</taxon>
        <taxon>Metamonada</taxon>
        <taxon>Diplomonadida</taxon>
        <taxon>Hexamitidae</taxon>
        <taxon>Hexamitinae</taxon>
        <taxon>Trepomonas</taxon>
    </lineage>
</organism>
<dbReference type="GO" id="GO:0005509">
    <property type="term" value="F:calcium ion binding"/>
    <property type="evidence" value="ECO:0007669"/>
    <property type="project" value="InterPro"/>
</dbReference>
<evidence type="ECO:0000259" key="1">
    <source>
        <dbReference type="PROSITE" id="PS50222"/>
    </source>
</evidence>
<feature type="domain" description="EF-hand" evidence="1">
    <location>
        <begin position="384"/>
        <end position="419"/>
    </location>
</feature>
<dbReference type="InterPro" id="IPR002048">
    <property type="entry name" value="EF_hand_dom"/>
</dbReference>